<dbReference type="InterPro" id="IPR001584">
    <property type="entry name" value="Integrase_cat-core"/>
</dbReference>
<evidence type="ECO:0000313" key="5">
    <source>
        <dbReference type="Proteomes" id="UP000235484"/>
    </source>
</evidence>
<sequence length="307" mass="35872">MGTTILSFEDRVVIETLRYENRSLKYIADYLGFSKTTIFNEVHRLTGEYHAVKAQVDHEAKLSHRGRKTILTTNLKRLIEEKIKIQKWSIEQVAHVVRIAYKTIYNWIDQGVLDIGVADLPDHGIRRRRAKETRGTFSYGRSIEDRPAEVIDRHTSGHFEADTVLSGKRKGQAIATFVERKSRLIIVKRLQGRDSTSMTKAILELTNQLEDNLKTLTVDHGKEFANYKLIEEQARIPLYFAHAYSPHERGSNENRNRVLRRFIPKGQPIEEITDDELIQINWYLNSRPLKCLNWRTPIEIFLRNLRH</sequence>
<evidence type="ECO:0000313" key="4">
    <source>
        <dbReference type="EMBL" id="CUR41246.1"/>
    </source>
</evidence>
<dbReference type="PROSITE" id="PS50994">
    <property type="entry name" value="INTEGRASE"/>
    <property type="match status" value="1"/>
</dbReference>
<dbReference type="AlphaFoldDB" id="A0A0U5F3G2"/>
<dbReference type="GO" id="GO:0005829">
    <property type="term" value="C:cytosol"/>
    <property type="evidence" value="ECO:0007669"/>
    <property type="project" value="TreeGrafter"/>
</dbReference>
<evidence type="ECO:0000256" key="1">
    <source>
        <dbReference type="ARBA" id="ARBA00023172"/>
    </source>
</evidence>
<evidence type="ECO:0000259" key="2">
    <source>
        <dbReference type="PROSITE" id="PS50994"/>
    </source>
</evidence>
<dbReference type="GO" id="GO:0006310">
    <property type="term" value="P:DNA recombination"/>
    <property type="evidence" value="ECO:0007669"/>
    <property type="project" value="UniProtKB-KW"/>
</dbReference>
<keyword evidence="1" id="KW-0233">DNA recombination</keyword>
<dbReference type="EMBL" id="LN887412">
    <property type="protein sequence ID" value="CUR39065.1"/>
    <property type="molecule type" value="Genomic_DNA"/>
</dbReference>
<reference evidence="3" key="2">
    <citation type="submission" date="2015-10" db="EMBL/GenBank/DDBJ databases">
        <authorList>
            <person name="Gilbert D.G."/>
        </authorList>
    </citation>
    <scope>NUCLEOTIDE SEQUENCE</scope>
    <source>
        <strain evidence="4">20-2</strain>
        <strain evidence="3">3c6</strain>
    </source>
</reference>
<dbReference type="PANTHER" id="PTHR10948:SF23">
    <property type="entry name" value="TRANSPOSASE INSI FOR INSERTION SEQUENCE ELEMENT IS30A-RELATED"/>
    <property type="match status" value="1"/>
</dbReference>
<organism evidence="3">
    <name type="scientific">Limosilactobacillus reuteri</name>
    <name type="common">Lactobacillus reuteri</name>
    <dbReference type="NCBI Taxonomy" id="1598"/>
    <lineage>
        <taxon>Bacteria</taxon>
        <taxon>Bacillati</taxon>
        <taxon>Bacillota</taxon>
        <taxon>Bacilli</taxon>
        <taxon>Lactobacillales</taxon>
        <taxon>Lactobacillaceae</taxon>
        <taxon>Limosilactobacillus</taxon>
    </lineage>
</organism>
<dbReference type="InterPro" id="IPR036397">
    <property type="entry name" value="RNaseH_sf"/>
</dbReference>
<dbReference type="InterPro" id="IPR051917">
    <property type="entry name" value="Transposase-Integrase"/>
</dbReference>
<dbReference type="Proteomes" id="UP000235484">
    <property type="component" value="Unassembled WGS sequence"/>
</dbReference>
<dbReference type="InterPro" id="IPR025246">
    <property type="entry name" value="IS30-like_HTH"/>
</dbReference>
<dbReference type="GO" id="GO:0032196">
    <property type="term" value="P:transposition"/>
    <property type="evidence" value="ECO:0007669"/>
    <property type="project" value="TreeGrafter"/>
</dbReference>
<dbReference type="EMBL" id="LN887612">
    <property type="protein sequence ID" value="CUR41246.1"/>
    <property type="molecule type" value="Genomic_DNA"/>
</dbReference>
<dbReference type="Pfam" id="PF13936">
    <property type="entry name" value="HTH_38"/>
    <property type="match status" value="1"/>
</dbReference>
<name>A0A0U5F3G2_LIMRT</name>
<dbReference type="PANTHER" id="PTHR10948">
    <property type="entry name" value="TRANSPOSASE"/>
    <property type="match status" value="1"/>
</dbReference>
<reference evidence="5" key="1">
    <citation type="submission" date="2015-10" db="EMBL/GenBank/DDBJ databases">
        <authorList>
            <person name="Crossman L.C."/>
        </authorList>
    </citation>
    <scope>NUCLEOTIDE SEQUENCE [LARGE SCALE GENOMIC DNA]</scope>
    <source>
        <strain evidence="5">20-2</strain>
    </source>
</reference>
<feature type="domain" description="Integrase catalytic" evidence="2">
    <location>
        <begin position="143"/>
        <end position="305"/>
    </location>
</feature>
<accession>A0A0U5F3G2</accession>
<dbReference type="NCBIfam" id="NF033563">
    <property type="entry name" value="transpos_IS30"/>
    <property type="match status" value="1"/>
</dbReference>
<protein>
    <submittedName>
        <fullName evidence="3">Mobile element protein</fullName>
    </submittedName>
</protein>
<dbReference type="GO" id="GO:0015074">
    <property type="term" value="P:DNA integration"/>
    <property type="evidence" value="ECO:0007669"/>
    <property type="project" value="InterPro"/>
</dbReference>
<dbReference type="GO" id="GO:0004803">
    <property type="term" value="F:transposase activity"/>
    <property type="evidence" value="ECO:0007669"/>
    <property type="project" value="TreeGrafter"/>
</dbReference>
<dbReference type="GO" id="GO:0003676">
    <property type="term" value="F:nucleic acid binding"/>
    <property type="evidence" value="ECO:0007669"/>
    <property type="project" value="InterPro"/>
</dbReference>
<dbReference type="Gene3D" id="3.30.420.10">
    <property type="entry name" value="Ribonuclease H-like superfamily/Ribonuclease H"/>
    <property type="match status" value="1"/>
</dbReference>
<dbReference type="RefSeq" id="WP_102816468.1">
    <property type="nucleotide sequence ID" value="NZ_CP179918.1"/>
</dbReference>
<dbReference type="InterPro" id="IPR012337">
    <property type="entry name" value="RNaseH-like_sf"/>
</dbReference>
<dbReference type="InterPro" id="IPR053392">
    <property type="entry name" value="Transposase_IS30-like"/>
</dbReference>
<proteinExistence type="predicted"/>
<evidence type="ECO:0000313" key="3">
    <source>
        <dbReference type="EMBL" id="CUR39065.1"/>
    </source>
</evidence>
<dbReference type="SUPFAM" id="SSF53098">
    <property type="entry name" value="Ribonuclease H-like"/>
    <property type="match status" value="1"/>
</dbReference>
<gene>
    <name evidence="4" type="ORF">LRLP16767_LR202_01308</name>
    <name evidence="3" type="ORF">LRLP16767_LR3C6_01031</name>
</gene>